<gene>
    <name evidence="3" type="ORF">D3877_22295</name>
</gene>
<feature type="transmembrane region" description="Helical" evidence="1">
    <location>
        <begin position="224"/>
        <end position="243"/>
    </location>
</feature>
<keyword evidence="4" id="KW-1185">Reference proteome</keyword>
<evidence type="ECO:0000313" key="4">
    <source>
        <dbReference type="Proteomes" id="UP000283458"/>
    </source>
</evidence>
<feature type="transmembrane region" description="Helical" evidence="1">
    <location>
        <begin position="134"/>
        <end position="151"/>
    </location>
</feature>
<keyword evidence="1" id="KW-0812">Transmembrane</keyword>
<name>A0A418VSQ1_9PROT</name>
<evidence type="ECO:0000256" key="1">
    <source>
        <dbReference type="SAM" id="Phobius"/>
    </source>
</evidence>
<dbReference type="RefSeq" id="WP_119832953.1">
    <property type="nucleotide sequence ID" value="NZ_QYUL01000003.1"/>
</dbReference>
<sequence length="265" mass="27011">MDLFRRLFTAALVAGVLSGTAASVVQQVTTVPLILEAEKYEVVTPPPVAAAPVMVGPVAQAAMAALAPAPSDHAHHQAAAPVREIGEGVPTTAEEAFQRLWTTVVANLLAGVGYALLIGGVMLLMGERVDARRGLLWGLGGFVAFSLAPAYGLPPELPGMAGADLEARQLWWFAAAICAAGGLLAVAFSRIPIILAGGVLLAALPHLVGAPHAESAAGVVPPELAARFVALSLGTAALFWAVLGSVCGMMMSRVVGSDDHGDDGF</sequence>
<dbReference type="Proteomes" id="UP000283458">
    <property type="component" value="Unassembled WGS sequence"/>
</dbReference>
<feature type="transmembrane region" description="Helical" evidence="1">
    <location>
        <begin position="104"/>
        <end position="125"/>
    </location>
</feature>
<reference evidence="3 4" key="1">
    <citation type="submission" date="2018-09" db="EMBL/GenBank/DDBJ databases">
        <authorList>
            <person name="Zhu H."/>
        </authorList>
    </citation>
    <scope>NUCLEOTIDE SEQUENCE [LARGE SCALE GENOMIC DNA]</scope>
    <source>
        <strain evidence="3 4">K2W22B-5</strain>
    </source>
</reference>
<protein>
    <submittedName>
        <fullName evidence="3">Cobalt transporter</fullName>
    </submittedName>
</protein>
<dbReference type="EMBL" id="QYUL01000003">
    <property type="protein sequence ID" value="RJF79498.1"/>
    <property type="molecule type" value="Genomic_DNA"/>
</dbReference>
<keyword evidence="1" id="KW-0472">Membrane</keyword>
<dbReference type="Pfam" id="PF09490">
    <property type="entry name" value="CbtA"/>
    <property type="match status" value="1"/>
</dbReference>
<feature type="signal peptide" evidence="2">
    <location>
        <begin position="1"/>
        <end position="21"/>
    </location>
</feature>
<feature type="transmembrane region" description="Helical" evidence="1">
    <location>
        <begin position="171"/>
        <end position="188"/>
    </location>
</feature>
<proteinExistence type="predicted"/>
<dbReference type="InterPro" id="IPR012666">
    <property type="entry name" value="CbtA_put"/>
</dbReference>
<feature type="chain" id="PRO_5019268991" evidence="2">
    <location>
        <begin position="22"/>
        <end position="265"/>
    </location>
</feature>
<evidence type="ECO:0000256" key="2">
    <source>
        <dbReference type="SAM" id="SignalP"/>
    </source>
</evidence>
<dbReference type="NCBIfam" id="TIGR02458">
    <property type="entry name" value="CbtA"/>
    <property type="match status" value="1"/>
</dbReference>
<keyword evidence="2" id="KW-0732">Signal</keyword>
<comment type="caution">
    <text evidence="3">The sequence shown here is derived from an EMBL/GenBank/DDBJ whole genome shotgun (WGS) entry which is preliminary data.</text>
</comment>
<accession>A0A418VSQ1</accession>
<feature type="transmembrane region" description="Helical" evidence="1">
    <location>
        <begin position="193"/>
        <end position="212"/>
    </location>
</feature>
<dbReference type="OrthoDB" id="9813640at2"/>
<dbReference type="AlphaFoldDB" id="A0A418VSQ1"/>
<keyword evidence="1" id="KW-1133">Transmembrane helix</keyword>
<organism evidence="3 4">
    <name type="scientific">Azospirillum cavernae</name>
    <dbReference type="NCBI Taxonomy" id="2320860"/>
    <lineage>
        <taxon>Bacteria</taxon>
        <taxon>Pseudomonadati</taxon>
        <taxon>Pseudomonadota</taxon>
        <taxon>Alphaproteobacteria</taxon>
        <taxon>Rhodospirillales</taxon>
        <taxon>Azospirillaceae</taxon>
        <taxon>Azospirillum</taxon>
    </lineage>
</organism>
<evidence type="ECO:0000313" key="3">
    <source>
        <dbReference type="EMBL" id="RJF79498.1"/>
    </source>
</evidence>